<dbReference type="PANTHER" id="PTHR13847:SF286">
    <property type="entry name" value="D-AMINO ACID DEHYDROGENASE"/>
    <property type="match status" value="1"/>
</dbReference>
<dbReference type="AlphaFoldDB" id="A0A345P5S4"/>
<evidence type="ECO:0000256" key="4">
    <source>
        <dbReference type="ARBA" id="ARBA00023002"/>
    </source>
</evidence>
<dbReference type="RefSeq" id="WP_114898743.1">
    <property type="nucleotide sequence ID" value="NZ_CP031222.1"/>
</dbReference>
<proteinExistence type="inferred from homology"/>
<dbReference type="GO" id="GO:0005737">
    <property type="term" value="C:cytoplasm"/>
    <property type="evidence" value="ECO:0007669"/>
    <property type="project" value="TreeGrafter"/>
</dbReference>
<feature type="domain" description="FAD dependent oxidoreductase" evidence="5">
    <location>
        <begin position="10"/>
        <end position="376"/>
    </location>
</feature>
<evidence type="ECO:0000256" key="1">
    <source>
        <dbReference type="ARBA" id="ARBA00001974"/>
    </source>
</evidence>
<reference evidence="6 7" key="1">
    <citation type="submission" date="2018-07" db="EMBL/GenBank/DDBJ databases">
        <title>Genome sequencing of Moraxellaceae gen. HYN0046.</title>
        <authorList>
            <person name="Kim M."/>
            <person name="Yi H."/>
        </authorList>
    </citation>
    <scope>NUCLEOTIDE SEQUENCE [LARGE SCALE GENOMIC DNA]</scope>
    <source>
        <strain evidence="6 7">HYN0046</strain>
    </source>
</reference>
<dbReference type="Proteomes" id="UP000253940">
    <property type="component" value="Chromosome"/>
</dbReference>
<evidence type="ECO:0000256" key="2">
    <source>
        <dbReference type="ARBA" id="ARBA00009410"/>
    </source>
</evidence>
<dbReference type="Gene3D" id="3.50.50.60">
    <property type="entry name" value="FAD/NAD(P)-binding domain"/>
    <property type="match status" value="1"/>
</dbReference>
<comment type="cofactor">
    <cofactor evidence="1">
        <name>FAD</name>
        <dbReference type="ChEBI" id="CHEBI:57692"/>
    </cofactor>
</comment>
<keyword evidence="7" id="KW-1185">Reference proteome</keyword>
<comment type="similarity">
    <text evidence="2">Belongs to the DadA oxidoreductase family.</text>
</comment>
<evidence type="ECO:0000259" key="5">
    <source>
        <dbReference type="Pfam" id="PF01266"/>
    </source>
</evidence>
<dbReference type="GO" id="GO:0016491">
    <property type="term" value="F:oxidoreductase activity"/>
    <property type="evidence" value="ECO:0007669"/>
    <property type="project" value="UniProtKB-KW"/>
</dbReference>
<accession>A0A345P5S4</accession>
<dbReference type="Gene3D" id="3.30.9.10">
    <property type="entry name" value="D-Amino Acid Oxidase, subunit A, domain 2"/>
    <property type="match status" value="1"/>
</dbReference>
<dbReference type="Pfam" id="PF01266">
    <property type="entry name" value="DAO"/>
    <property type="match status" value="1"/>
</dbReference>
<dbReference type="NCBIfam" id="TIGR03364">
    <property type="entry name" value="HpnW_proposed"/>
    <property type="match status" value="1"/>
</dbReference>
<keyword evidence="3" id="KW-0285">Flavoprotein</keyword>
<dbReference type="InterPro" id="IPR036188">
    <property type="entry name" value="FAD/NAD-bd_sf"/>
</dbReference>
<dbReference type="PANTHER" id="PTHR13847">
    <property type="entry name" value="SARCOSINE DEHYDROGENASE-RELATED"/>
    <property type="match status" value="1"/>
</dbReference>
<dbReference type="SUPFAM" id="SSF51905">
    <property type="entry name" value="FAD/NAD(P)-binding domain"/>
    <property type="match status" value="1"/>
</dbReference>
<dbReference type="KEGG" id="mbah:HYN46_07205"/>
<organism evidence="6 7">
    <name type="scientific">Aquirhabdus parva</name>
    <dbReference type="NCBI Taxonomy" id="2283318"/>
    <lineage>
        <taxon>Bacteria</taxon>
        <taxon>Pseudomonadati</taxon>
        <taxon>Pseudomonadota</taxon>
        <taxon>Gammaproteobacteria</taxon>
        <taxon>Moraxellales</taxon>
        <taxon>Moraxellaceae</taxon>
        <taxon>Aquirhabdus</taxon>
    </lineage>
</organism>
<dbReference type="OrthoDB" id="9799943at2"/>
<gene>
    <name evidence="6" type="ORF">HYN46_07205</name>
</gene>
<name>A0A345P5S4_9GAMM</name>
<sequence length="387" mass="43094">MSSPSERLADLLIVGAGILGLSAAIQAANAGLRVIIFERNVSPVGATRRNFGMIGTSTLTHPSGIWRQYALESRKFYQEIQAETNISFQQRDGLYLANTDEEWQVLQEFANISPDHAIPSQLLSNEHLAEDYQYLDADRLKGGLLLSEDYSVEPGQIGHSLLNVARAHHNIRVLTQSCVTQVKSAENHVSLKLADGQYFSAKKMLITHGDVTDILYPDVLKQAGLKRCTLQMAKTLPFHQSLNASLYSGLSIRRYPAFEICPSFNTLTKAQVPEIVDAYGIHILIKQTADGGLIIGDSHEYHSLDEPPQFHQRETLNRFILDYCHDQLGIKLPAIQERWNGYYLTHPTELVFVAEPDPNIHIISTIAGKGMTTGPGFMINFIKNSIL</sequence>
<dbReference type="InterPro" id="IPR017741">
    <property type="entry name" value="FAD-dependent_OxRdtase_HpnW"/>
</dbReference>
<protein>
    <submittedName>
        <fullName evidence="6">TIGR03364 family FAD-dependent oxidoreductase</fullName>
    </submittedName>
</protein>
<evidence type="ECO:0000313" key="6">
    <source>
        <dbReference type="EMBL" id="AXI02633.1"/>
    </source>
</evidence>
<dbReference type="EMBL" id="CP031222">
    <property type="protein sequence ID" value="AXI02633.1"/>
    <property type="molecule type" value="Genomic_DNA"/>
</dbReference>
<dbReference type="PRINTS" id="PR00411">
    <property type="entry name" value="PNDRDTASEI"/>
</dbReference>
<evidence type="ECO:0000313" key="7">
    <source>
        <dbReference type="Proteomes" id="UP000253940"/>
    </source>
</evidence>
<evidence type="ECO:0000256" key="3">
    <source>
        <dbReference type="ARBA" id="ARBA00022630"/>
    </source>
</evidence>
<keyword evidence="4" id="KW-0560">Oxidoreductase</keyword>
<dbReference type="InterPro" id="IPR006076">
    <property type="entry name" value="FAD-dep_OxRdtase"/>
</dbReference>